<feature type="region of interest" description="Disordered" evidence="5">
    <location>
        <begin position="159"/>
        <end position="186"/>
    </location>
</feature>
<feature type="compositionally biased region" description="Low complexity" evidence="5">
    <location>
        <begin position="209"/>
        <end position="228"/>
    </location>
</feature>
<evidence type="ECO:0000256" key="1">
    <source>
        <dbReference type="ARBA" id="ARBA00022723"/>
    </source>
</evidence>
<evidence type="ECO:0000313" key="8">
    <source>
        <dbReference type="Proteomes" id="UP000016924"/>
    </source>
</evidence>
<dbReference type="InterPro" id="IPR000571">
    <property type="entry name" value="Znf_CCCH"/>
</dbReference>
<evidence type="ECO:0000256" key="3">
    <source>
        <dbReference type="ARBA" id="ARBA00022833"/>
    </source>
</evidence>
<dbReference type="PROSITE" id="PS50103">
    <property type="entry name" value="ZF_C3H1"/>
    <property type="match status" value="2"/>
</dbReference>
<dbReference type="RefSeq" id="XP_007780350.1">
    <property type="nucleotide sequence ID" value="XM_007782160.1"/>
</dbReference>
<reference evidence="8" key="1">
    <citation type="submission" date="2012-06" db="EMBL/GenBank/DDBJ databases">
        <title>The genome sequence of Coniosporium apollinis CBS 100218.</title>
        <authorList>
            <consortium name="The Broad Institute Genome Sequencing Platform"/>
            <person name="Cuomo C."/>
            <person name="Gorbushina A."/>
            <person name="Noack S."/>
            <person name="Walker B."/>
            <person name="Young S.K."/>
            <person name="Zeng Q."/>
            <person name="Gargeya S."/>
            <person name="Fitzgerald M."/>
            <person name="Haas B."/>
            <person name="Abouelleil A."/>
            <person name="Alvarado L."/>
            <person name="Arachchi H.M."/>
            <person name="Berlin A.M."/>
            <person name="Chapman S.B."/>
            <person name="Goldberg J."/>
            <person name="Griggs A."/>
            <person name="Gujja S."/>
            <person name="Hansen M."/>
            <person name="Howarth C."/>
            <person name="Imamovic A."/>
            <person name="Larimer J."/>
            <person name="McCowan C."/>
            <person name="Montmayeur A."/>
            <person name="Murphy C."/>
            <person name="Neiman D."/>
            <person name="Pearson M."/>
            <person name="Priest M."/>
            <person name="Roberts A."/>
            <person name="Saif S."/>
            <person name="Shea T."/>
            <person name="Sisk P."/>
            <person name="Sykes S."/>
            <person name="Wortman J."/>
            <person name="Nusbaum C."/>
            <person name="Birren B."/>
        </authorList>
    </citation>
    <scope>NUCLEOTIDE SEQUENCE [LARGE SCALE GENOMIC DNA]</scope>
    <source>
        <strain evidence="8">CBS 100218</strain>
    </source>
</reference>
<dbReference type="GeneID" id="19901579"/>
<gene>
    <name evidence="7" type="ORF">W97_04268</name>
</gene>
<feature type="compositionally biased region" description="Low complexity" evidence="5">
    <location>
        <begin position="337"/>
        <end position="358"/>
    </location>
</feature>
<keyword evidence="3 4" id="KW-0862">Zinc</keyword>
<dbReference type="InterPro" id="IPR036855">
    <property type="entry name" value="Znf_CCCH_sf"/>
</dbReference>
<keyword evidence="2 4" id="KW-0863">Zinc-finger</keyword>
<dbReference type="SUPFAM" id="SSF90229">
    <property type="entry name" value="CCCH zinc finger"/>
    <property type="match status" value="1"/>
</dbReference>
<evidence type="ECO:0000256" key="4">
    <source>
        <dbReference type="PROSITE-ProRule" id="PRU00723"/>
    </source>
</evidence>
<proteinExistence type="predicted"/>
<feature type="zinc finger region" description="C3H1-type" evidence="4">
    <location>
        <begin position="407"/>
        <end position="436"/>
    </location>
</feature>
<feature type="region of interest" description="Disordered" evidence="5">
    <location>
        <begin position="51"/>
        <end position="75"/>
    </location>
</feature>
<dbReference type="AlphaFoldDB" id="R7YT69"/>
<dbReference type="OrthoDB" id="10577393at2759"/>
<feature type="domain" description="C3H1-type" evidence="6">
    <location>
        <begin position="407"/>
        <end position="436"/>
    </location>
</feature>
<sequence>MTLKSVGGVPVPQAVPTSFQYPKTTPTEELDAAAIAALTPEPLKITKAAVGTKREATPPTPTKARRASTGGYHGDTSTSMGLAAALDTPLGTSSLHTLHDPMADLSTRLAQLRVSCPLPGLATTGLSQTATEDTHEGTSSVRVSPRVVSFPHKIKRPTAVTPQASPFGFGGNPSPGSTHVFGSGQPGSNIATPAMAHYSSQALLHRPAEAAAMEAPRSRDSTTSTSDVSIHDTTSREEKLATKPLYVEHHQAHNAGEPASPEHLRPSSSTASQAGNILAEGLEEDATIPPPTIVKPALFNPEAAGQALEDLQNMTKAQAGRKKRSRPAGHGGSVPHGGLLALAGPGRAGTTARGRSPAQGSYGNSITRGDSAVRGKSLSRGGASSRGGIPSRHPPAARRPLYEPASGGEAIRCFYQDREGGCPRPHGECPFVHDPPQDSETKHIQSVDIQAATADSVVRDWDEMESVRFAPLDNNSVGTCSDVDMSDADSILTQHGSVMSIDTPSIDAPSLTAPSFAAPSLVAPSLAAPSFVASFASVPSAAPQAIAAQSVSGLSTGGQSAGSQYGGTNQSRKKSGNRKAPCAYYTTPGGCSRGMYCGFFHDPAYDADKKTIATEGMLIGPHLYPGRDRV</sequence>
<evidence type="ECO:0000256" key="2">
    <source>
        <dbReference type="ARBA" id="ARBA00022771"/>
    </source>
</evidence>
<feature type="region of interest" description="Disordered" evidence="5">
    <location>
        <begin position="254"/>
        <end position="273"/>
    </location>
</feature>
<keyword evidence="8" id="KW-1185">Reference proteome</keyword>
<evidence type="ECO:0000259" key="6">
    <source>
        <dbReference type="PROSITE" id="PS50103"/>
    </source>
</evidence>
<organism evidence="7 8">
    <name type="scientific">Coniosporium apollinis (strain CBS 100218)</name>
    <name type="common">Rock-inhabiting black yeast</name>
    <dbReference type="NCBI Taxonomy" id="1168221"/>
    <lineage>
        <taxon>Eukaryota</taxon>
        <taxon>Fungi</taxon>
        <taxon>Dikarya</taxon>
        <taxon>Ascomycota</taxon>
        <taxon>Pezizomycotina</taxon>
        <taxon>Dothideomycetes</taxon>
        <taxon>Dothideomycetes incertae sedis</taxon>
        <taxon>Coniosporium</taxon>
    </lineage>
</organism>
<protein>
    <recommendedName>
        <fullName evidence="6">C3H1-type domain-containing protein</fullName>
    </recommendedName>
</protein>
<accession>R7YT69</accession>
<feature type="domain" description="C3H1-type" evidence="6">
    <location>
        <begin position="576"/>
        <end position="604"/>
    </location>
</feature>
<dbReference type="GO" id="GO:0008270">
    <property type="term" value="F:zinc ion binding"/>
    <property type="evidence" value="ECO:0007669"/>
    <property type="project" value="UniProtKB-KW"/>
</dbReference>
<feature type="compositionally biased region" description="Polar residues" evidence="5">
    <location>
        <begin position="359"/>
        <end position="368"/>
    </location>
</feature>
<feature type="region of interest" description="Disordered" evidence="5">
    <location>
        <begin position="209"/>
        <end position="237"/>
    </location>
</feature>
<dbReference type="HOGENOM" id="CLU_434125_0_0_1"/>
<evidence type="ECO:0000256" key="5">
    <source>
        <dbReference type="SAM" id="MobiDB-lite"/>
    </source>
</evidence>
<name>R7YT69_CONA1</name>
<feature type="region of interest" description="Disordered" evidence="5">
    <location>
        <begin position="557"/>
        <end position="580"/>
    </location>
</feature>
<feature type="region of interest" description="Disordered" evidence="5">
    <location>
        <begin position="315"/>
        <end position="403"/>
    </location>
</feature>
<dbReference type="EMBL" id="JH767571">
    <property type="protein sequence ID" value="EON65033.1"/>
    <property type="molecule type" value="Genomic_DNA"/>
</dbReference>
<keyword evidence="1 4" id="KW-0479">Metal-binding</keyword>
<feature type="zinc finger region" description="C3H1-type" evidence="4">
    <location>
        <begin position="576"/>
        <end position="604"/>
    </location>
</feature>
<feature type="compositionally biased region" description="Low complexity" evidence="5">
    <location>
        <begin position="374"/>
        <end position="391"/>
    </location>
</feature>
<feature type="compositionally biased region" description="Polar residues" evidence="5">
    <location>
        <begin position="561"/>
        <end position="570"/>
    </location>
</feature>
<evidence type="ECO:0000313" key="7">
    <source>
        <dbReference type="EMBL" id="EON65033.1"/>
    </source>
</evidence>
<dbReference type="Proteomes" id="UP000016924">
    <property type="component" value="Unassembled WGS sequence"/>
</dbReference>